<proteinExistence type="predicted"/>
<accession>C6W9K6</accession>
<evidence type="ECO:0000256" key="1">
    <source>
        <dbReference type="SAM" id="Phobius"/>
    </source>
</evidence>
<keyword evidence="1" id="KW-0472">Membrane</keyword>
<dbReference type="eggNOG" id="ENOG5032N5E">
    <property type="taxonomic scope" value="Bacteria"/>
</dbReference>
<reference evidence="2 3" key="1">
    <citation type="journal article" date="2009" name="Stand. Genomic Sci.">
        <title>Complete genome sequence of Actinosynnema mirum type strain (101).</title>
        <authorList>
            <person name="Land M."/>
            <person name="Lapidus A."/>
            <person name="Mayilraj S."/>
            <person name="Chen F."/>
            <person name="Copeland A."/>
            <person name="Del Rio T.G."/>
            <person name="Nolan M."/>
            <person name="Lucas S."/>
            <person name="Tice H."/>
            <person name="Cheng J.F."/>
            <person name="Chertkov O."/>
            <person name="Bruce D."/>
            <person name="Goodwin L."/>
            <person name="Pitluck S."/>
            <person name="Rohde M."/>
            <person name="Goker M."/>
            <person name="Pati A."/>
            <person name="Ivanova N."/>
            <person name="Mavromatis K."/>
            <person name="Chen A."/>
            <person name="Palaniappan K."/>
            <person name="Hauser L."/>
            <person name="Chang Y.J."/>
            <person name="Jeffries C.C."/>
            <person name="Brettin T."/>
            <person name="Detter J.C."/>
            <person name="Han C."/>
            <person name="Chain P."/>
            <person name="Tindall B.J."/>
            <person name="Bristow J."/>
            <person name="Eisen J.A."/>
            <person name="Markowitz V."/>
            <person name="Hugenholtz P."/>
            <person name="Kyrpides N.C."/>
            <person name="Klenk H.P."/>
        </authorList>
    </citation>
    <scope>NUCLEOTIDE SEQUENCE [LARGE SCALE GENOMIC DNA]</scope>
    <source>
        <strain evidence="3">ATCC 29888 / DSM 43827 / JCM 3225 / NBRC 14064 / NCIMB 13271 / NRRL B-12336 / IMRU 3971 / 101</strain>
    </source>
</reference>
<organism evidence="2 3">
    <name type="scientific">Actinosynnema mirum (strain ATCC 29888 / DSM 43827 / JCM 3225 / NBRC 14064 / NCIMB 13271 / NRRL B-12336 / IMRU 3971 / 101)</name>
    <dbReference type="NCBI Taxonomy" id="446462"/>
    <lineage>
        <taxon>Bacteria</taxon>
        <taxon>Bacillati</taxon>
        <taxon>Actinomycetota</taxon>
        <taxon>Actinomycetes</taxon>
        <taxon>Pseudonocardiales</taxon>
        <taxon>Pseudonocardiaceae</taxon>
        <taxon>Actinosynnema</taxon>
    </lineage>
</organism>
<sequence>MAVNLDGVILLQSDPTGLSSPIGTIAVIAGLLAAIVVGARHLWMNRKR</sequence>
<evidence type="ECO:0000313" key="3">
    <source>
        <dbReference type="Proteomes" id="UP000002213"/>
    </source>
</evidence>
<evidence type="ECO:0000313" key="2">
    <source>
        <dbReference type="EMBL" id="ACU35369.1"/>
    </source>
</evidence>
<protein>
    <submittedName>
        <fullName evidence="2">Uncharacterized protein</fullName>
    </submittedName>
</protein>
<keyword evidence="1" id="KW-0812">Transmembrane</keyword>
<dbReference type="KEGG" id="ami:Amir_1417"/>
<name>C6W9K6_ACTMD</name>
<keyword evidence="3" id="KW-1185">Reference proteome</keyword>
<gene>
    <name evidence="2" type="ordered locus">Amir_1417</name>
</gene>
<dbReference type="HOGENOM" id="CLU_3148552_0_0_11"/>
<dbReference type="Proteomes" id="UP000002213">
    <property type="component" value="Chromosome"/>
</dbReference>
<feature type="transmembrane region" description="Helical" evidence="1">
    <location>
        <begin position="20"/>
        <end position="43"/>
    </location>
</feature>
<keyword evidence="1" id="KW-1133">Transmembrane helix</keyword>
<dbReference type="AlphaFoldDB" id="C6W9K6"/>
<dbReference type="EMBL" id="CP001630">
    <property type="protein sequence ID" value="ACU35369.1"/>
    <property type="molecule type" value="Genomic_DNA"/>
</dbReference>